<gene>
    <name evidence="1" type="ORF">R1sor_018085</name>
</gene>
<protein>
    <submittedName>
        <fullName evidence="1">Uncharacterized protein</fullName>
    </submittedName>
</protein>
<dbReference type="AlphaFoldDB" id="A0ABD3I8P0"/>
<reference evidence="1 2" key="1">
    <citation type="submission" date="2024-09" db="EMBL/GenBank/DDBJ databases">
        <title>Chromosome-scale assembly of Riccia sorocarpa.</title>
        <authorList>
            <person name="Paukszto L."/>
        </authorList>
    </citation>
    <scope>NUCLEOTIDE SEQUENCE [LARGE SCALE GENOMIC DNA]</scope>
    <source>
        <strain evidence="1">LP-2024</strain>
        <tissue evidence="1">Aerial parts of the thallus</tissue>
    </source>
</reference>
<accession>A0ABD3I8P0</accession>
<comment type="caution">
    <text evidence="1">The sequence shown here is derived from an EMBL/GenBank/DDBJ whole genome shotgun (WGS) entry which is preliminary data.</text>
</comment>
<organism evidence="1 2">
    <name type="scientific">Riccia sorocarpa</name>
    <dbReference type="NCBI Taxonomy" id="122646"/>
    <lineage>
        <taxon>Eukaryota</taxon>
        <taxon>Viridiplantae</taxon>
        <taxon>Streptophyta</taxon>
        <taxon>Embryophyta</taxon>
        <taxon>Marchantiophyta</taxon>
        <taxon>Marchantiopsida</taxon>
        <taxon>Marchantiidae</taxon>
        <taxon>Marchantiales</taxon>
        <taxon>Ricciaceae</taxon>
        <taxon>Riccia</taxon>
    </lineage>
</organism>
<proteinExistence type="predicted"/>
<dbReference type="InterPro" id="IPR046341">
    <property type="entry name" value="SET_dom_sf"/>
</dbReference>
<keyword evidence="2" id="KW-1185">Reference proteome</keyword>
<dbReference type="SUPFAM" id="SSF82199">
    <property type="entry name" value="SET domain"/>
    <property type="match status" value="1"/>
</dbReference>
<dbReference type="EMBL" id="JBJQOH010000001">
    <property type="protein sequence ID" value="KAL3700063.1"/>
    <property type="molecule type" value="Genomic_DNA"/>
</dbReference>
<dbReference type="Proteomes" id="UP001633002">
    <property type="component" value="Unassembled WGS sequence"/>
</dbReference>
<evidence type="ECO:0000313" key="1">
    <source>
        <dbReference type="EMBL" id="KAL3700063.1"/>
    </source>
</evidence>
<sequence>MGNLDLCLDATFFGNVARFINHMLAIIRYKVEAENIEVAENFRAPLPTALDGNRDMVHDTLDDNSRVVLEVETGKSPDFQPVENVHIISSSNDEIFSLEINIGECLRIQVKADSRVVNIERLQPSEFDDCAKFVKPVAEDFIVKTEFIDEADANDKEAVSTFRTSCPCFLNFQVNCARYGELFIARKTKFNP</sequence>
<evidence type="ECO:0000313" key="2">
    <source>
        <dbReference type="Proteomes" id="UP001633002"/>
    </source>
</evidence>
<name>A0ABD3I8P0_9MARC</name>